<dbReference type="InterPro" id="IPR002104">
    <property type="entry name" value="Integrase_catalytic"/>
</dbReference>
<evidence type="ECO:0000256" key="1">
    <source>
        <dbReference type="ARBA" id="ARBA00008857"/>
    </source>
</evidence>
<evidence type="ECO:0000256" key="4">
    <source>
        <dbReference type="ARBA" id="ARBA00023172"/>
    </source>
</evidence>
<feature type="domain" description="Core-binding (CB)" evidence="7">
    <location>
        <begin position="12"/>
        <end position="90"/>
    </location>
</feature>
<dbReference type="PROSITE" id="PS51900">
    <property type="entry name" value="CB"/>
    <property type="match status" value="1"/>
</dbReference>
<comment type="caution">
    <text evidence="8">The sequence shown here is derived from an EMBL/GenBank/DDBJ whole genome shotgun (WGS) entry which is preliminary data.</text>
</comment>
<evidence type="ECO:0000313" key="8">
    <source>
        <dbReference type="EMBL" id="OBW98217.1"/>
    </source>
</evidence>
<dbReference type="InterPro" id="IPR011010">
    <property type="entry name" value="DNA_brk_join_enz"/>
</dbReference>
<dbReference type="Gene3D" id="1.10.443.10">
    <property type="entry name" value="Intergrase catalytic core"/>
    <property type="match status" value="1"/>
</dbReference>
<reference evidence="8 9" key="1">
    <citation type="submission" date="2014-11" db="EMBL/GenBank/DDBJ databases">
        <title>Pan-genome of Gallibacterium spp.</title>
        <authorList>
            <person name="Kudirkiene E."/>
            <person name="Bojesen A.M."/>
        </authorList>
    </citation>
    <scope>NUCLEOTIDE SEQUENCE [LARGE SCALE GENOMIC DNA]</scope>
    <source>
        <strain evidence="8 9">F 279</strain>
    </source>
</reference>
<dbReference type="EMBL" id="JTJO01000034">
    <property type="protein sequence ID" value="OBW98217.1"/>
    <property type="molecule type" value="Genomic_DNA"/>
</dbReference>
<dbReference type="Proteomes" id="UP000092643">
    <property type="component" value="Unassembled WGS sequence"/>
</dbReference>
<keyword evidence="3 5" id="KW-0238">DNA-binding</keyword>
<name>A0A1A7P6X0_9PAST</name>
<dbReference type="PANTHER" id="PTHR30349">
    <property type="entry name" value="PHAGE INTEGRASE-RELATED"/>
    <property type="match status" value="1"/>
</dbReference>
<evidence type="ECO:0000313" key="9">
    <source>
        <dbReference type="Proteomes" id="UP000092643"/>
    </source>
</evidence>
<protein>
    <submittedName>
        <fullName evidence="8">Site-specific tyrosine recombinase XerC</fullName>
    </submittedName>
</protein>
<evidence type="ECO:0000256" key="2">
    <source>
        <dbReference type="ARBA" id="ARBA00022908"/>
    </source>
</evidence>
<evidence type="ECO:0000259" key="7">
    <source>
        <dbReference type="PROSITE" id="PS51900"/>
    </source>
</evidence>
<dbReference type="PANTHER" id="PTHR30349:SF64">
    <property type="entry name" value="PROPHAGE INTEGRASE INTD-RELATED"/>
    <property type="match status" value="1"/>
</dbReference>
<evidence type="ECO:0000259" key="6">
    <source>
        <dbReference type="PROSITE" id="PS51898"/>
    </source>
</evidence>
<keyword evidence="2" id="KW-0229">DNA integration</keyword>
<dbReference type="SUPFAM" id="SSF56349">
    <property type="entry name" value="DNA breaking-rejoining enzymes"/>
    <property type="match status" value="1"/>
</dbReference>
<dbReference type="CDD" id="cd00397">
    <property type="entry name" value="DNA_BRE_C"/>
    <property type="match status" value="1"/>
</dbReference>
<comment type="similarity">
    <text evidence="1">Belongs to the 'phage' integrase family.</text>
</comment>
<sequence>MEKKNNFCGEDITLDELLDLFLTYKYLRQKTKDTYRRMVSIFTKAHPDILVSQITKEVLLTWRTHKLQTVNEVTWNNCMRHCKAVFNFGLKNKIIPQIDNPFVGTFLREPKKKRKTIKDQDLNVLINLLEKQNDKKALSQLCGDYCPVFYAQALIFTLLYTGIRRNQLLQLQINHINLNERTIFIPHNINKTHDDHTIPIASKLYPYLSTLVDELHKRGILDNEKLFNINHVSKTTKHMGDMTEDQLSYFFRKLSKITNIRLSSHRFRHTLATNLMKKPEQNLYGTQKLLGHKDIKTTLSYIEYDVDMLRQLVNSI</sequence>
<dbReference type="GO" id="GO:0006310">
    <property type="term" value="P:DNA recombination"/>
    <property type="evidence" value="ECO:0007669"/>
    <property type="project" value="UniProtKB-KW"/>
</dbReference>
<evidence type="ECO:0000256" key="3">
    <source>
        <dbReference type="ARBA" id="ARBA00023125"/>
    </source>
</evidence>
<dbReference type="InterPro" id="IPR013762">
    <property type="entry name" value="Integrase-like_cat_sf"/>
</dbReference>
<dbReference type="AlphaFoldDB" id="A0A1A7P6X0"/>
<dbReference type="GO" id="GO:0003677">
    <property type="term" value="F:DNA binding"/>
    <property type="evidence" value="ECO:0007669"/>
    <property type="project" value="UniProtKB-UniRule"/>
</dbReference>
<feature type="domain" description="Tyr recombinase" evidence="6">
    <location>
        <begin position="124"/>
        <end position="314"/>
    </location>
</feature>
<accession>A0A1A7P6X0</accession>
<dbReference type="Pfam" id="PF00589">
    <property type="entry name" value="Phage_integrase"/>
    <property type="match status" value="1"/>
</dbReference>
<dbReference type="InterPro" id="IPR044068">
    <property type="entry name" value="CB"/>
</dbReference>
<evidence type="ECO:0000256" key="5">
    <source>
        <dbReference type="PROSITE-ProRule" id="PRU01248"/>
    </source>
</evidence>
<dbReference type="Gene3D" id="1.10.150.130">
    <property type="match status" value="1"/>
</dbReference>
<dbReference type="InterPro" id="IPR010998">
    <property type="entry name" value="Integrase_recombinase_N"/>
</dbReference>
<dbReference type="PROSITE" id="PS51898">
    <property type="entry name" value="TYR_RECOMBINASE"/>
    <property type="match status" value="1"/>
</dbReference>
<keyword evidence="4" id="KW-0233">DNA recombination</keyword>
<gene>
    <name evidence="8" type="ORF">QV03_07440</name>
</gene>
<dbReference type="InterPro" id="IPR050090">
    <property type="entry name" value="Tyrosine_recombinase_XerCD"/>
</dbReference>
<proteinExistence type="inferred from homology"/>
<dbReference type="OrthoDB" id="7064909at2"/>
<organism evidence="8 9">
    <name type="scientific">Gallibacterium anatis</name>
    <dbReference type="NCBI Taxonomy" id="750"/>
    <lineage>
        <taxon>Bacteria</taxon>
        <taxon>Pseudomonadati</taxon>
        <taxon>Pseudomonadota</taxon>
        <taxon>Gammaproteobacteria</taxon>
        <taxon>Pasteurellales</taxon>
        <taxon>Pasteurellaceae</taxon>
        <taxon>Gallibacterium</taxon>
    </lineage>
</organism>
<dbReference type="GO" id="GO:0015074">
    <property type="term" value="P:DNA integration"/>
    <property type="evidence" value="ECO:0007669"/>
    <property type="project" value="UniProtKB-KW"/>
</dbReference>